<feature type="signal peptide" evidence="1">
    <location>
        <begin position="1"/>
        <end position="18"/>
    </location>
</feature>
<protein>
    <submittedName>
        <fullName evidence="2">DUF4252 domain-containing protein</fullName>
    </submittedName>
</protein>
<accession>A0ABY9RBM8</accession>
<dbReference type="Proteomes" id="UP001180481">
    <property type="component" value="Chromosome"/>
</dbReference>
<name>A0ABY9RBM8_9FLAO</name>
<sequence length="173" mass="18944">MKKIILLLAMFVSSLMVGQNEFEKFESKEGVESIIVTQKMFDLMSKVKVDAKDKEAQQYLNLLKKLDNLAAYYTSNSKLGGELNSSVTTYLKNNSLDLISTTTQEGNAVKVYGKSDANQANVKELLVVVNGDFKGIKTSVLSVKGDFPISDIAMLVKKLNIPVADVLSKLGAK</sequence>
<gene>
    <name evidence="2" type="ORF">RF683_03675</name>
</gene>
<keyword evidence="3" id="KW-1185">Reference proteome</keyword>
<dbReference type="RefSeq" id="WP_309532852.1">
    <property type="nucleotide sequence ID" value="NZ_CP133721.1"/>
</dbReference>
<keyword evidence="1" id="KW-0732">Signal</keyword>
<feature type="chain" id="PRO_5047235092" evidence="1">
    <location>
        <begin position="19"/>
        <end position="173"/>
    </location>
</feature>
<dbReference type="InterPro" id="IPR025348">
    <property type="entry name" value="DUF4252"/>
</dbReference>
<proteinExistence type="predicted"/>
<evidence type="ECO:0000256" key="1">
    <source>
        <dbReference type="SAM" id="SignalP"/>
    </source>
</evidence>
<organism evidence="2 3">
    <name type="scientific">Flavobacterium nakdongensis</name>
    <dbReference type="NCBI Taxonomy" id="3073563"/>
    <lineage>
        <taxon>Bacteria</taxon>
        <taxon>Pseudomonadati</taxon>
        <taxon>Bacteroidota</taxon>
        <taxon>Flavobacteriia</taxon>
        <taxon>Flavobacteriales</taxon>
        <taxon>Flavobacteriaceae</taxon>
        <taxon>Flavobacterium</taxon>
    </lineage>
</organism>
<dbReference type="Pfam" id="PF14060">
    <property type="entry name" value="DUF4252"/>
    <property type="match status" value="1"/>
</dbReference>
<reference evidence="2" key="1">
    <citation type="submission" date="2023-09" db="EMBL/GenBank/DDBJ databases">
        <title>Flavobacterium sp. 20NA77.7 isolated from freshwater.</title>
        <authorList>
            <person name="Le V."/>
            <person name="Ko S.-R."/>
            <person name="Ahn C.-Y."/>
            <person name="Oh H.-M."/>
        </authorList>
    </citation>
    <scope>NUCLEOTIDE SEQUENCE</scope>
    <source>
        <strain evidence="2">20NA77.7</strain>
    </source>
</reference>
<evidence type="ECO:0000313" key="3">
    <source>
        <dbReference type="Proteomes" id="UP001180481"/>
    </source>
</evidence>
<dbReference type="EMBL" id="CP133721">
    <property type="protein sequence ID" value="WMW78554.1"/>
    <property type="molecule type" value="Genomic_DNA"/>
</dbReference>
<evidence type="ECO:0000313" key="2">
    <source>
        <dbReference type="EMBL" id="WMW78554.1"/>
    </source>
</evidence>